<keyword evidence="1" id="KW-0175">Coiled coil</keyword>
<proteinExistence type="predicted"/>
<dbReference type="Pfam" id="PF14284">
    <property type="entry name" value="PcfJ"/>
    <property type="match status" value="1"/>
</dbReference>
<accession>A0A6I1BQQ1</accession>
<dbReference type="Proteomes" id="UP000437380">
    <property type="component" value="Unassembled WGS sequence"/>
</dbReference>
<comment type="caution">
    <text evidence="2">The sequence shown here is derived from an EMBL/GenBank/DDBJ whole genome shotgun (WGS) entry which is preliminary data.</text>
</comment>
<protein>
    <submittedName>
        <fullName evidence="2">PcfJ-like protein</fullName>
    </submittedName>
</protein>
<dbReference type="Proteomes" id="UP000470777">
    <property type="component" value="Unassembled WGS sequence"/>
</dbReference>
<dbReference type="EMBL" id="WCZY01000003">
    <property type="protein sequence ID" value="KAB6696109.1"/>
    <property type="molecule type" value="Genomic_DNA"/>
</dbReference>
<organism evidence="2 7">
    <name type="scientific">Phocaeicola vulgatus</name>
    <name type="common">Bacteroides vulgatus</name>
    <dbReference type="NCBI Taxonomy" id="821"/>
    <lineage>
        <taxon>Bacteria</taxon>
        <taxon>Pseudomonadati</taxon>
        <taxon>Bacteroidota</taxon>
        <taxon>Bacteroidia</taxon>
        <taxon>Bacteroidales</taxon>
        <taxon>Bacteroidaceae</taxon>
        <taxon>Phocaeicola</taxon>
    </lineage>
</organism>
<evidence type="ECO:0000313" key="6">
    <source>
        <dbReference type="Proteomes" id="UP000470777"/>
    </source>
</evidence>
<evidence type="ECO:0000313" key="3">
    <source>
        <dbReference type="EMBL" id="KAB6696109.1"/>
    </source>
</evidence>
<reference evidence="5 6" key="1">
    <citation type="journal article" date="2019" name="Nat. Med.">
        <title>A library of human gut bacterial isolates paired with longitudinal multiomics data enables mechanistic microbiome research.</title>
        <authorList>
            <person name="Poyet M."/>
            <person name="Groussin M."/>
            <person name="Gibbons S.M."/>
            <person name="Avila-Pacheco J."/>
            <person name="Jiang X."/>
            <person name="Kearney S.M."/>
            <person name="Perrotta A.R."/>
            <person name="Berdy B."/>
            <person name="Zhao S."/>
            <person name="Lieberman T.D."/>
            <person name="Swanson P.K."/>
            <person name="Smith M."/>
            <person name="Roesemann S."/>
            <person name="Alexander J.E."/>
            <person name="Rich S.A."/>
            <person name="Livny J."/>
            <person name="Vlamakis H."/>
            <person name="Clish C."/>
            <person name="Bullock K."/>
            <person name="Deik A."/>
            <person name="Scott J."/>
            <person name="Pierce K.A."/>
            <person name="Xavier R.J."/>
            <person name="Alm E.J."/>
        </authorList>
    </citation>
    <scope>NUCLEOTIDE SEQUENCE [LARGE SCALE GENOMIC DNA]</scope>
    <source>
        <strain evidence="4 5">BIOML-A82</strain>
        <strain evidence="3 6">BIOML-A85</strain>
        <strain evidence="2 7">BIOML-A93</strain>
    </source>
</reference>
<dbReference type="InterPro" id="IPR025586">
    <property type="entry name" value="PcfJ"/>
</dbReference>
<evidence type="ECO:0000313" key="5">
    <source>
        <dbReference type="Proteomes" id="UP000437380"/>
    </source>
</evidence>
<evidence type="ECO:0000256" key="1">
    <source>
        <dbReference type="SAM" id="Coils"/>
    </source>
</evidence>
<feature type="coiled-coil region" evidence="1">
    <location>
        <begin position="294"/>
        <end position="331"/>
    </location>
</feature>
<dbReference type="EMBL" id="WCZV01000003">
    <property type="protein sequence ID" value="KAB6702988.1"/>
    <property type="molecule type" value="Genomic_DNA"/>
</dbReference>
<gene>
    <name evidence="4" type="ORF">GAY17_03740</name>
    <name evidence="2" type="ORF">GAZ76_04395</name>
    <name evidence="3" type="ORF">GAZ92_03825</name>
</gene>
<name>A0A6I1BQQ1_PHOVU</name>
<dbReference type="EMBL" id="WDAG01000003">
    <property type="protein sequence ID" value="KAB6662673.1"/>
    <property type="molecule type" value="Genomic_DNA"/>
</dbReference>
<evidence type="ECO:0000313" key="4">
    <source>
        <dbReference type="EMBL" id="KAB6702988.1"/>
    </source>
</evidence>
<dbReference type="CDD" id="cd22249">
    <property type="entry name" value="UDM1_RNF168_RNF169-like"/>
    <property type="match status" value="1"/>
</dbReference>
<evidence type="ECO:0000313" key="2">
    <source>
        <dbReference type="EMBL" id="KAB6662673.1"/>
    </source>
</evidence>
<dbReference type="Proteomes" id="UP000470952">
    <property type="component" value="Unassembled WGS sequence"/>
</dbReference>
<sequence>MKPRNKFEKAVFAQSKKLPRISKAQMKWAFRECIAHFAHRLPKGRTTCMDCGHSWIMSEQTKQCTCPECGARLEVRLTYARKVQQKQYFTILTTSGEYQVLRMFLLIVEMEKGLKAQPYAFEIGQYWWNKEGRKAVVGIQRILGRYLDTFSFGSPMAIRQDNIAYDHISYCPMYPKIRVIDTLKRNGFKRNFHGIVPTKLIPALLSDSRVETLMKSGKINHLRHFLFNPQTLDRCWNSYKIAMRNKYDISDMVIWCDLVCLLDKLGKDLRNPHFVCPPDLKATHDRYMEKRQVILEREREQQRILQEAERLERERKKLEDMEKDKENYIRKKAVFFNLALTDGLLVIKVLQSVDEFLEEGKAMHHCVYTNEYYNQDNTLILSARIDGKRIETVELSLDTFKVVQSRGVCNSNTEYHDRIINLVESNAELIRQRMNKAA</sequence>
<dbReference type="AlphaFoldDB" id="A0A6I1BQQ1"/>
<dbReference type="RefSeq" id="WP_016662319.1">
    <property type="nucleotide sequence ID" value="NZ_RCXY01000004.1"/>
</dbReference>
<evidence type="ECO:0000313" key="7">
    <source>
        <dbReference type="Proteomes" id="UP000470952"/>
    </source>
</evidence>